<dbReference type="EMBL" id="GG692430">
    <property type="protein sequence ID" value="EER38961.1"/>
    <property type="molecule type" value="Genomic_DNA"/>
</dbReference>
<gene>
    <name evidence="1" type="ORF">HCDG_06905</name>
</gene>
<sequence length="252" mass="28429">MSDIENFNLLPSSECGDVGMHRRLLPLNYLLVVSQSPRIVQMIRKTKESRYITRTQTSPGRIYDRHIDLGLDIRMQGPCFCSNNPRQTWVGQKRSIPRAHIQDASYPSTDCTGDGLNLLIVVSVQENCLYNSLAATCNGQVLENPLISIHDANNQQERHGASRAAARASPYARRSREPSIRLMKDPGYEAVGRIELSGRMTAPRYLLLRQVWEQDKAMLMLWGIGDPVDMCSLPASQRHSMLGPLLFSYPFL</sequence>
<reference evidence="2" key="1">
    <citation type="submission" date="2009-05" db="EMBL/GenBank/DDBJ databases">
        <title>The genome sequence of Ajellomyces capsulatus strain H143.</title>
        <authorList>
            <person name="Champion M."/>
            <person name="Cuomo C.A."/>
            <person name="Ma L.-J."/>
            <person name="Henn M.R."/>
            <person name="Sil A."/>
            <person name="Goldman B."/>
            <person name="Young S.K."/>
            <person name="Kodira C.D."/>
            <person name="Zeng Q."/>
            <person name="Koehrsen M."/>
            <person name="Alvarado L."/>
            <person name="Berlin A.M."/>
            <person name="Borenstein D."/>
            <person name="Chen Z."/>
            <person name="Engels R."/>
            <person name="Freedman E."/>
            <person name="Gellesch M."/>
            <person name="Goldberg J."/>
            <person name="Griggs A."/>
            <person name="Gujja S."/>
            <person name="Heiman D.I."/>
            <person name="Hepburn T.A."/>
            <person name="Howarth C."/>
            <person name="Jen D."/>
            <person name="Larson L."/>
            <person name="Lewis B."/>
            <person name="Mehta T."/>
            <person name="Park D."/>
            <person name="Pearson M."/>
            <person name="Roberts A."/>
            <person name="Saif S."/>
            <person name="Shea T.D."/>
            <person name="Shenoy N."/>
            <person name="Sisk P."/>
            <person name="Stolte C."/>
            <person name="Sykes S."/>
            <person name="Walk T."/>
            <person name="White J."/>
            <person name="Yandava C."/>
            <person name="Klein B."/>
            <person name="McEwen J.G."/>
            <person name="Puccia R."/>
            <person name="Goldman G.H."/>
            <person name="Felipe M.S."/>
            <person name="Nino-Vega G."/>
            <person name="San-Blas G."/>
            <person name="Taylor J.W."/>
            <person name="Mendoza L."/>
            <person name="Galagan J.E."/>
            <person name="Nusbaum C."/>
            <person name="Birren B.W."/>
        </authorList>
    </citation>
    <scope>NUCLEOTIDE SEQUENCE [LARGE SCALE GENOMIC DNA]</scope>
    <source>
        <strain evidence="2">H143</strain>
    </source>
</reference>
<dbReference type="VEuPathDB" id="FungiDB:HCDG_06905"/>
<dbReference type="HOGENOM" id="CLU_1102519_0_0_1"/>
<dbReference type="Proteomes" id="UP000002624">
    <property type="component" value="Unassembled WGS sequence"/>
</dbReference>
<proteinExistence type="predicted"/>
<accession>C6HL24</accession>
<evidence type="ECO:0000313" key="2">
    <source>
        <dbReference type="Proteomes" id="UP000002624"/>
    </source>
</evidence>
<organism evidence="1 2">
    <name type="scientific">Ajellomyces capsulatus (strain H143)</name>
    <name type="common">Darling's disease fungus</name>
    <name type="synonym">Histoplasma capsulatum</name>
    <dbReference type="NCBI Taxonomy" id="544712"/>
    <lineage>
        <taxon>Eukaryota</taxon>
        <taxon>Fungi</taxon>
        <taxon>Dikarya</taxon>
        <taxon>Ascomycota</taxon>
        <taxon>Pezizomycotina</taxon>
        <taxon>Eurotiomycetes</taxon>
        <taxon>Eurotiomycetidae</taxon>
        <taxon>Onygenales</taxon>
        <taxon>Ajellomycetaceae</taxon>
        <taxon>Histoplasma</taxon>
    </lineage>
</organism>
<dbReference type="AlphaFoldDB" id="C6HL24"/>
<name>C6HL24_AJECH</name>
<evidence type="ECO:0000313" key="1">
    <source>
        <dbReference type="EMBL" id="EER38961.1"/>
    </source>
</evidence>
<protein>
    <submittedName>
        <fullName evidence="1">Uncharacterized protein</fullName>
    </submittedName>
</protein>